<dbReference type="SUPFAM" id="SSF56300">
    <property type="entry name" value="Metallo-dependent phosphatases"/>
    <property type="match status" value="1"/>
</dbReference>
<dbReference type="InterPro" id="IPR004843">
    <property type="entry name" value="Calcineurin-like_PHP"/>
</dbReference>
<feature type="transmembrane region" description="Helical" evidence="1">
    <location>
        <begin position="477"/>
        <end position="494"/>
    </location>
</feature>
<dbReference type="EMBL" id="JAPFFF010000056">
    <property type="protein sequence ID" value="KAK8838184.1"/>
    <property type="molecule type" value="Genomic_DNA"/>
</dbReference>
<name>A0ABR2GW68_9EUKA</name>
<evidence type="ECO:0000259" key="2">
    <source>
        <dbReference type="Pfam" id="PF00149"/>
    </source>
</evidence>
<organism evidence="3 4">
    <name type="scientific">Tritrichomonas musculus</name>
    <dbReference type="NCBI Taxonomy" id="1915356"/>
    <lineage>
        <taxon>Eukaryota</taxon>
        <taxon>Metamonada</taxon>
        <taxon>Parabasalia</taxon>
        <taxon>Tritrichomonadida</taxon>
        <taxon>Tritrichomonadidae</taxon>
        <taxon>Tritrichomonas</taxon>
    </lineage>
</organism>
<dbReference type="InterPro" id="IPR029052">
    <property type="entry name" value="Metallo-depent_PP-like"/>
</dbReference>
<comment type="caution">
    <text evidence="3">The sequence shown here is derived from an EMBL/GenBank/DDBJ whole genome shotgun (WGS) entry which is preliminary data.</text>
</comment>
<evidence type="ECO:0000256" key="1">
    <source>
        <dbReference type="SAM" id="Phobius"/>
    </source>
</evidence>
<protein>
    <submittedName>
        <fullName evidence="3">Transmembrane protein 62</fullName>
    </submittedName>
</protein>
<feature type="transmembrane region" description="Helical" evidence="1">
    <location>
        <begin position="12"/>
        <end position="29"/>
    </location>
</feature>
<sequence>MKFQALPYYLSQYFWILYIITPLIFTFFIPKKSKSVIIHSSKTKFNNSKDPIVFAQLSDTHINTLRPKSIETFRQTIKLVQSYSPEFIIHTGDIVDNYDSTSFPRYGVQSEANWEVYKKETSLITDIPIIEVGGNHDMFGVKDALSKGNYIIDSSHLPNRNNTVNRDNFLVHSFRVGPSQTNIIAINPFNFPTPHAPLIMTTTFTKHLLNLIENEIEKSDTKSILISHYPIASIHSKKSSKGRTFTDIIDSKETVIGYLSGHWHPRKPSIFYQKNGGIEIIGTVTFREGKFGLATIDNDAISWSLVDFSNQPAGAISYPIPISQVTSGTIFNDREDAEIRVVMFTEENDLKIEFTIKDISDQKTVFTDFLNYKRRLVNGHSLYTYPMAMCSLRTGSYRIIFEGDFNGTSDFLIDDQFESKGKRLGYFTGVYAALPYVDGVYIAILLICTFFVRLNFFDFQTKLDQIEEWIETSEGGFGGYWFISIFLGFLLIRTRFLQMPLSIKMFVFACVLFAFVGPLLFFETEGALGIIWIYGYVVDRKILPSDYGLVYAIFYLAAICSPMVLLASNFGVRNRSSWLIGDFVVGSVCAIGDVLIILRIVHESVGPKLTAASFGFVILPSAFIAILLAWLFAFRDKKQCCGNAGINDNSESSILMAQQSQTDQ</sequence>
<feature type="transmembrane region" description="Helical" evidence="1">
    <location>
        <begin position="579"/>
        <end position="601"/>
    </location>
</feature>
<proteinExistence type="predicted"/>
<dbReference type="Gene3D" id="3.60.21.10">
    <property type="match status" value="1"/>
</dbReference>
<keyword evidence="4" id="KW-1185">Reference proteome</keyword>
<dbReference type="Proteomes" id="UP001470230">
    <property type="component" value="Unassembled WGS sequence"/>
</dbReference>
<accession>A0ABR2GW68</accession>
<dbReference type="PANTHER" id="PTHR14795">
    <property type="entry name" value="HELICASE RELATED"/>
    <property type="match status" value="1"/>
</dbReference>
<feature type="transmembrane region" description="Helical" evidence="1">
    <location>
        <begin position="506"/>
        <end position="535"/>
    </location>
</feature>
<gene>
    <name evidence="3" type="ORF">M9Y10_035602</name>
</gene>
<feature type="transmembrane region" description="Helical" evidence="1">
    <location>
        <begin position="430"/>
        <end position="457"/>
    </location>
</feature>
<keyword evidence="1 3" id="KW-0812">Transmembrane</keyword>
<feature type="transmembrane region" description="Helical" evidence="1">
    <location>
        <begin position="613"/>
        <end position="633"/>
    </location>
</feature>
<feature type="domain" description="Calcineurin-like phosphoesterase" evidence="2">
    <location>
        <begin position="54"/>
        <end position="265"/>
    </location>
</feature>
<dbReference type="Pfam" id="PF00149">
    <property type="entry name" value="Metallophos"/>
    <property type="match status" value="1"/>
</dbReference>
<evidence type="ECO:0000313" key="3">
    <source>
        <dbReference type="EMBL" id="KAK8838184.1"/>
    </source>
</evidence>
<reference evidence="3 4" key="1">
    <citation type="submission" date="2024-04" db="EMBL/GenBank/DDBJ databases">
        <title>Tritrichomonas musculus Genome.</title>
        <authorList>
            <person name="Alves-Ferreira E."/>
            <person name="Grigg M."/>
            <person name="Lorenzi H."/>
            <person name="Galac M."/>
        </authorList>
    </citation>
    <scope>NUCLEOTIDE SEQUENCE [LARGE SCALE GENOMIC DNA]</scope>
    <source>
        <strain evidence="3 4">EAF2021</strain>
    </source>
</reference>
<evidence type="ECO:0000313" key="4">
    <source>
        <dbReference type="Proteomes" id="UP001470230"/>
    </source>
</evidence>
<keyword evidence="1" id="KW-1133">Transmembrane helix</keyword>
<dbReference type="PANTHER" id="PTHR14795:SF0">
    <property type="entry name" value="TRANSMEMBRANE PROTEIN 62"/>
    <property type="match status" value="1"/>
</dbReference>
<keyword evidence="1" id="KW-0472">Membrane</keyword>
<feature type="transmembrane region" description="Helical" evidence="1">
    <location>
        <begin position="547"/>
        <end position="567"/>
    </location>
</feature>